<dbReference type="EMBL" id="DUGC01000075">
    <property type="protein sequence ID" value="HIH09976.1"/>
    <property type="molecule type" value="Genomic_DNA"/>
</dbReference>
<dbReference type="Proteomes" id="UP000565078">
    <property type="component" value="Unassembled WGS sequence"/>
</dbReference>
<organism evidence="2 3">
    <name type="scientific">Candidatus Iainarchaeum sp</name>
    <dbReference type="NCBI Taxonomy" id="3101447"/>
    <lineage>
        <taxon>Archaea</taxon>
        <taxon>Candidatus Iainarchaeota</taxon>
        <taxon>Candidatus Iainarchaeia</taxon>
        <taxon>Candidatus Iainarchaeales</taxon>
        <taxon>Candidatus Iainarchaeaceae</taxon>
        <taxon>Candidatus Iainarchaeum</taxon>
    </lineage>
</organism>
<feature type="region of interest" description="Disordered" evidence="1">
    <location>
        <begin position="100"/>
        <end position="124"/>
    </location>
</feature>
<protein>
    <submittedName>
        <fullName evidence="2">Uncharacterized protein</fullName>
    </submittedName>
</protein>
<dbReference type="AlphaFoldDB" id="A0A7J4J432"/>
<evidence type="ECO:0000313" key="3">
    <source>
        <dbReference type="Proteomes" id="UP000565078"/>
    </source>
</evidence>
<evidence type="ECO:0000313" key="2">
    <source>
        <dbReference type="EMBL" id="HIH09976.1"/>
    </source>
</evidence>
<name>A0A7J4J432_9ARCH</name>
<evidence type="ECO:0000256" key="1">
    <source>
        <dbReference type="SAM" id="MobiDB-lite"/>
    </source>
</evidence>
<gene>
    <name evidence="2" type="ORF">HA254_04895</name>
</gene>
<sequence length="252" mass="27740">MRVKEQVIVPDTDENVSGFIPISGLPMQSENGPIWYIRPSDGDYYDEPLGTGIDSIMPFDSNDYGKYGVPWKRPYSKDQDENALESYGCVNEGCNDTSGIDSPQLNAGRDAEKDNSQSATSNQDKVNMDFFGERVGIEKNQGNETKIVSGGVMATTKESVEVDQNKLKISGNMISIAPSIASEKAIRAVGNQEVERISIQTENNPVYAVEGKKYVKIVWIIPVEVSTITKVDAQTAEVVLVEKPWWSLFAMG</sequence>
<reference evidence="3" key="1">
    <citation type="journal article" date="2020" name="bioRxiv">
        <title>A rank-normalized archaeal taxonomy based on genome phylogeny resolves widespread incomplete and uneven classifications.</title>
        <authorList>
            <person name="Rinke C."/>
            <person name="Chuvochina M."/>
            <person name="Mussig A.J."/>
            <person name="Chaumeil P.-A."/>
            <person name="Waite D.W."/>
            <person name="Whitman W.B."/>
            <person name="Parks D.H."/>
            <person name="Hugenholtz P."/>
        </authorList>
    </citation>
    <scope>NUCLEOTIDE SEQUENCE [LARGE SCALE GENOMIC DNA]</scope>
</reference>
<comment type="caution">
    <text evidence="2">The sequence shown here is derived from an EMBL/GenBank/DDBJ whole genome shotgun (WGS) entry which is preliminary data.</text>
</comment>
<accession>A0A7J4J432</accession>
<proteinExistence type="predicted"/>